<reference evidence="1 2" key="1">
    <citation type="journal article" date="2013" name="Genome Announc.">
        <title>Draft Genome Sequence of Exiguobacterium pavilionensis Strain RW-2, with Wide Thermal, Salinity, and pH Tolerance, Isolated from Modern Freshwater Microbialites.</title>
        <authorList>
            <person name="White R.A.III."/>
            <person name="Grassa C.J."/>
            <person name="Suttle C.A."/>
        </authorList>
    </citation>
    <scope>NUCLEOTIDE SEQUENCE [LARGE SCALE GENOMIC DNA]</scope>
    <source>
        <strain evidence="1 2">RW-2</strain>
    </source>
</reference>
<sequence>MYTYRILTPTYFAKNEYVYDTPRNLIEPFILCGEELIVHQDSVAIFTSKYSLHTISFHTFTKIEKNCDLTMSEIRIVPSSEEKVDLDVLFVSFEKIPLPKLNLSDDDLKPF</sequence>
<protein>
    <submittedName>
        <fullName evidence="1">Uncharacterized protein</fullName>
    </submittedName>
</protein>
<evidence type="ECO:0000313" key="1">
    <source>
        <dbReference type="EMBL" id="ERG68031.1"/>
    </source>
</evidence>
<accession>U1N229</accession>
<gene>
    <name evidence="1" type="ORF">M467_12140</name>
</gene>
<dbReference type="EMBL" id="ATCL01000012">
    <property type="protein sequence ID" value="ERG68031.1"/>
    <property type="molecule type" value="Genomic_DNA"/>
</dbReference>
<dbReference type="AlphaFoldDB" id="U1N229"/>
<proteinExistence type="predicted"/>
<dbReference type="Proteomes" id="UP000016464">
    <property type="component" value="Unassembled WGS sequence"/>
</dbReference>
<organism evidence="1 2">
    <name type="scientific">Exiguobacterium chiriqhucha RW-2</name>
    <dbReference type="NCBI Taxonomy" id="1345023"/>
    <lineage>
        <taxon>Bacteria</taxon>
        <taxon>Bacillati</taxon>
        <taxon>Bacillota</taxon>
        <taxon>Bacilli</taxon>
        <taxon>Bacillales</taxon>
        <taxon>Bacillales Family XII. Incertae Sedis</taxon>
        <taxon>Exiguobacterium</taxon>
    </lineage>
</organism>
<comment type="caution">
    <text evidence="1">The sequence shown here is derived from an EMBL/GenBank/DDBJ whole genome shotgun (WGS) entry which is preliminary data.</text>
</comment>
<name>U1N229_9BACL</name>
<evidence type="ECO:0000313" key="2">
    <source>
        <dbReference type="Proteomes" id="UP000016464"/>
    </source>
</evidence>
<keyword evidence="2" id="KW-1185">Reference proteome</keyword>
<dbReference type="RefSeq" id="WP_021065791.1">
    <property type="nucleotide sequence ID" value="NZ_ATCL01000012.1"/>
</dbReference>